<evidence type="ECO:0000256" key="2">
    <source>
        <dbReference type="SAM" id="Phobius"/>
    </source>
</evidence>
<feature type="transmembrane region" description="Helical" evidence="2">
    <location>
        <begin position="180"/>
        <end position="199"/>
    </location>
</feature>
<keyword evidence="2" id="KW-0812">Transmembrane</keyword>
<evidence type="ECO:0000313" key="4">
    <source>
        <dbReference type="Proteomes" id="UP001153076"/>
    </source>
</evidence>
<evidence type="ECO:0000256" key="1">
    <source>
        <dbReference type="SAM" id="MobiDB-lite"/>
    </source>
</evidence>
<feature type="region of interest" description="Disordered" evidence="1">
    <location>
        <begin position="1"/>
        <end position="26"/>
    </location>
</feature>
<protein>
    <submittedName>
        <fullName evidence="3">Uncharacterized protein</fullName>
    </submittedName>
</protein>
<organism evidence="3 4">
    <name type="scientific">Carnegiea gigantea</name>
    <dbReference type="NCBI Taxonomy" id="171969"/>
    <lineage>
        <taxon>Eukaryota</taxon>
        <taxon>Viridiplantae</taxon>
        <taxon>Streptophyta</taxon>
        <taxon>Embryophyta</taxon>
        <taxon>Tracheophyta</taxon>
        <taxon>Spermatophyta</taxon>
        <taxon>Magnoliopsida</taxon>
        <taxon>eudicotyledons</taxon>
        <taxon>Gunneridae</taxon>
        <taxon>Pentapetalae</taxon>
        <taxon>Caryophyllales</taxon>
        <taxon>Cactineae</taxon>
        <taxon>Cactaceae</taxon>
        <taxon>Cactoideae</taxon>
        <taxon>Echinocereeae</taxon>
        <taxon>Carnegiea</taxon>
    </lineage>
</organism>
<evidence type="ECO:0000313" key="3">
    <source>
        <dbReference type="EMBL" id="KAJ8432890.1"/>
    </source>
</evidence>
<keyword evidence="2" id="KW-0472">Membrane</keyword>
<dbReference type="EMBL" id="JAKOGI010000575">
    <property type="protein sequence ID" value="KAJ8432890.1"/>
    <property type="molecule type" value="Genomic_DNA"/>
</dbReference>
<dbReference type="Proteomes" id="UP001153076">
    <property type="component" value="Unassembled WGS sequence"/>
</dbReference>
<sequence>MKRKPRMGKASALRSSPYTDPLRGRRGTKMVHKGNAAGTVDPVNGHGKQVVGTAAVVPNQEVKETEVELGSGMVHDGEDLIKFFSKEMYCNLLEEWQRSYPQMCLPSIFLQLTHQARLNCAEGVVADLGESFKKALTSDVCNNRELQDVLLDERNSRYWMQREDMAMDNAVRADLAHMKVMLSLAGAMIVLLTVIILQVEFL</sequence>
<keyword evidence="4" id="KW-1185">Reference proteome</keyword>
<comment type="caution">
    <text evidence="3">The sequence shown here is derived from an EMBL/GenBank/DDBJ whole genome shotgun (WGS) entry which is preliminary data.</text>
</comment>
<accession>A0A9Q1JXH5</accession>
<gene>
    <name evidence="3" type="ORF">Cgig2_014477</name>
</gene>
<proteinExistence type="predicted"/>
<keyword evidence="2" id="KW-1133">Transmembrane helix</keyword>
<name>A0A9Q1JXH5_9CARY</name>
<reference evidence="3" key="1">
    <citation type="submission" date="2022-04" db="EMBL/GenBank/DDBJ databases">
        <title>Carnegiea gigantea Genome sequencing and assembly v2.</title>
        <authorList>
            <person name="Copetti D."/>
            <person name="Sanderson M.J."/>
            <person name="Burquez A."/>
            <person name="Wojciechowski M.F."/>
        </authorList>
    </citation>
    <scope>NUCLEOTIDE SEQUENCE</scope>
    <source>
        <strain evidence="3">SGP5-SGP5p</strain>
        <tissue evidence="3">Aerial part</tissue>
    </source>
</reference>
<dbReference type="AlphaFoldDB" id="A0A9Q1JXH5"/>